<feature type="region of interest" description="Disordered" evidence="1">
    <location>
        <begin position="343"/>
        <end position="384"/>
    </location>
</feature>
<evidence type="ECO:0000313" key="3">
    <source>
        <dbReference type="Proteomes" id="UP000606274"/>
    </source>
</evidence>
<sequence>MALEQPRSVFGKVSIVFATKLKSFSLLPILKKLPAENRVKSVSSNLSKALGDNGAAAGKTANEGIHKAEVVYISDMEFQDITKHSEPQQKYNTKPAVSPLPAPDVAHAEIGCTSPKPYSDPLDTAANKPPKIPQLECHNTESELRSGQFLNTEAQREDEVLSPVSSVDLFTSPFSSKESILPEGWEHETSWSAVQMLSPSGSISPCSSVRSGTFTSSVMRIKCHKLAPGSSLMQMPLTSCQTLGCKKHITSSCPLSTRARHRPPPTQLSLLTAILRKGRLPILSPSLQRPYSPCWPISPVNISSCTACSAASAVTPMVNLPAKSCVSKSMTCTEPSCKLQPKPPGLITKTGSVPPKDQNTQNLSSTAIDTPDATRSNVHVSRSDIKSPHKRCSLTLLNPSKLSPEHLYKQPHKEIHVSTDRSFLLDSSSIDHFSAESKFDSQIEGNRHKSNETPSPIVRNIKPHQTSPADFKPALISHEQSLTPDQNRIQQAQEVMTSAIPEYTDIKPGFYSRNDRKIFYKTEKIHAPAFQHSPSPRAAGFTHLTITPSVSPVSSSPRAAGFTHLTITPSVSPVSPSPRAAGFTHLTITPSVSPVPPSPRPGSCISTSEGYTLSQSPAISYHHRSPSPSYSLRSSPVSSLRESSPDCTDRGSKKPHKIKSTYKAFAAIPTNTLLLEQQAIDDEVNKNNTSLDPSDSFAWEDPHSQMCSPAQLRQQSKELYEVIDEVLKDTVRTSPSNPANQLAVPSETTRKPTPSPPPPRSLGRETKYAHFHHQSPTPAEKTLTKPGVITAVMVNPKLQDDRERRCFSNSYQRQKDSSRFSSDHQSQFVSRTFVTKDEPHGRGDLEMDQDFSEEPVKCTPSPALVFKSRERSTPSPRRAPL</sequence>
<feature type="compositionally biased region" description="Polar residues" evidence="1">
    <location>
        <begin position="604"/>
        <end position="618"/>
    </location>
</feature>
<dbReference type="EMBL" id="JABFDY010000002">
    <property type="protein sequence ID" value="KAF7710954.1"/>
    <property type="molecule type" value="Genomic_DNA"/>
</dbReference>
<dbReference type="PANTHER" id="PTHR31514:SF1">
    <property type="entry name" value="MUSCULAR LMNA-INTERACTING PROTEIN"/>
    <property type="match status" value="1"/>
</dbReference>
<reference evidence="2" key="1">
    <citation type="submission" date="2020-08" db="EMBL/GenBank/DDBJ databases">
        <title>Chromosome-level assembly of Southern catfish (Silurus meridionalis) provides insights into visual adaptation to the nocturnal and benthic lifestyles.</title>
        <authorList>
            <person name="Zhang Y."/>
            <person name="Wang D."/>
            <person name="Peng Z."/>
        </authorList>
    </citation>
    <scope>NUCLEOTIDE SEQUENCE</scope>
    <source>
        <strain evidence="2">SWU-2019-XX</strain>
        <tissue evidence="2">Muscle</tissue>
    </source>
</reference>
<proteinExistence type="predicted"/>
<feature type="compositionally biased region" description="Low complexity" evidence="1">
    <location>
        <begin position="626"/>
        <end position="642"/>
    </location>
</feature>
<dbReference type="InterPro" id="IPR029331">
    <property type="entry name" value="MLIP"/>
</dbReference>
<feature type="compositionally biased region" description="Polar residues" evidence="1">
    <location>
        <begin position="357"/>
        <end position="380"/>
    </location>
</feature>
<protein>
    <recommendedName>
        <fullName evidence="4">Muscular LMNA-interacting protein</fullName>
    </recommendedName>
</protein>
<feature type="region of interest" description="Disordered" evidence="1">
    <location>
        <begin position="800"/>
        <end position="881"/>
    </location>
</feature>
<feature type="compositionally biased region" description="Basic and acidic residues" evidence="1">
    <location>
        <begin position="643"/>
        <end position="652"/>
    </location>
</feature>
<dbReference type="Pfam" id="PF15274">
    <property type="entry name" value="MLIP"/>
    <property type="match status" value="1"/>
</dbReference>
<feature type="region of interest" description="Disordered" evidence="1">
    <location>
        <begin position="685"/>
        <end position="705"/>
    </location>
</feature>
<feature type="region of interest" description="Disordered" evidence="1">
    <location>
        <begin position="730"/>
        <end position="764"/>
    </location>
</feature>
<dbReference type="OrthoDB" id="9907594at2759"/>
<feature type="compositionally biased region" description="Basic and acidic residues" evidence="1">
    <location>
        <begin position="813"/>
        <end position="822"/>
    </location>
</feature>
<keyword evidence="3" id="KW-1185">Reference proteome</keyword>
<evidence type="ECO:0000313" key="2">
    <source>
        <dbReference type="EMBL" id="KAF7710954.1"/>
    </source>
</evidence>
<feature type="region of interest" description="Disordered" evidence="1">
    <location>
        <begin position="85"/>
        <end position="126"/>
    </location>
</feature>
<evidence type="ECO:0000256" key="1">
    <source>
        <dbReference type="SAM" id="MobiDB-lite"/>
    </source>
</evidence>
<name>A0A8T0BVA7_SILME</name>
<feature type="compositionally biased region" description="Basic and acidic residues" evidence="1">
    <location>
        <begin position="834"/>
        <end position="845"/>
    </location>
</feature>
<dbReference type="PANTHER" id="PTHR31514">
    <property type="entry name" value="MUSCULAR LMNA-INTERACTING PROTEIN MLIP"/>
    <property type="match status" value="1"/>
</dbReference>
<organism evidence="2 3">
    <name type="scientific">Silurus meridionalis</name>
    <name type="common">Southern catfish</name>
    <name type="synonym">Silurus soldatovi meridionalis</name>
    <dbReference type="NCBI Taxonomy" id="175797"/>
    <lineage>
        <taxon>Eukaryota</taxon>
        <taxon>Metazoa</taxon>
        <taxon>Chordata</taxon>
        <taxon>Craniata</taxon>
        <taxon>Vertebrata</taxon>
        <taxon>Euteleostomi</taxon>
        <taxon>Actinopterygii</taxon>
        <taxon>Neopterygii</taxon>
        <taxon>Teleostei</taxon>
        <taxon>Ostariophysi</taxon>
        <taxon>Siluriformes</taxon>
        <taxon>Siluridae</taxon>
        <taxon>Silurus</taxon>
    </lineage>
</organism>
<feature type="region of interest" description="Disordered" evidence="1">
    <location>
        <begin position="587"/>
        <end position="658"/>
    </location>
</feature>
<comment type="caution">
    <text evidence="2">The sequence shown here is derived from an EMBL/GenBank/DDBJ whole genome shotgun (WGS) entry which is preliminary data.</text>
</comment>
<dbReference type="Proteomes" id="UP000606274">
    <property type="component" value="Unassembled WGS sequence"/>
</dbReference>
<feature type="compositionally biased region" description="Polar residues" evidence="1">
    <location>
        <begin position="823"/>
        <end position="833"/>
    </location>
</feature>
<accession>A0A8T0BVA7</accession>
<gene>
    <name evidence="2" type="ORF">HF521_009826</name>
</gene>
<dbReference type="AlphaFoldDB" id="A0A8T0BVA7"/>
<evidence type="ECO:0008006" key="4">
    <source>
        <dbReference type="Google" id="ProtNLM"/>
    </source>
</evidence>